<name>A0A1Y5IAA4_OSTTA</name>
<dbReference type="GO" id="GO:0005737">
    <property type="term" value="C:cytoplasm"/>
    <property type="evidence" value="ECO:0007669"/>
    <property type="project" value="InterPro"/>
</dbReference>
<feature type="domain" description="Serine acetyltransferase N-terminal" evidence="8">
    <location>
        <begin position="28"/>
        <end position="145"/>
    </location>
</feature>
<evidence type="ECO:0000256" key="5">
    <source>
        <dbReference type="ARBA" id="ARBA00022679"/>
    </source>
</evidence>
<dbReference type="InterPro" id="IPR010493">
    <property type="entry name" value="Ser_AcTrfase_N"/>
</dbReference>
<feature type="non-terminal residue" evidence="9">
    <location>
        <position position="284"/>
    </location>
</feature>
<dbReference type="UniPathway" id="UPA00136">
    <property type="reaction ID" value="UER00199"/>
</dbReference>
<dbReference type="AlphaFoldDB" id="A0A1Y5IAA4"/>
<dbReference type="InterPro" id="IPR042122">
    <property type="entry name" value="Ser_AcTrfase_N_sf"/>
</dbReference>
<evidence type="ECO:0000256" key="4">
    <source>
        <dbReference type="ARBA" id="ARBA00022605"/>
    </source>
</evidence>
<dbReference type="InterPro" id="IPR053376">
    <property type="entry name" value="Serine_acetyltransferase"/>
</dbReference>
<accession>A0A1Y5IAA4</accession>
<evidence type="ECO:0000259" key="8">
    <source>
        <dbReference type="SMART" id="SM00971"/>
    </source>
</evidence>
<dbReference type="GO" id="GO:0006535">
    <property type="term" value="P:cysteine biosynthetic process from serine"/>
    <property type="evidence" value="ECO:0007669"/>
    <property type="project" value="InterPro"/>
</dbReference>
<dbReference type="InterPro" id="IPR011004">
    <property type="entry name" value="Trimer_LpxA-like_sf"/>
</dbReference>
<evidence type="ECO:0000256" key="1">
    <source>
        <dbReference type="ARBA" id="ARBA00004876"/>
    </source>
</evidence>
<dbReference type="Pfam" id="PF06426">
    <property type="entry name" value="SATase_N"/>
    <property type="match status" value="1"/>
</dbReference>
<dbReference type="EC" id="2.3.1.30" evidence="3"/>
<sequence>MSRTRIDLSKVAMERATSTTKASSGDEIWASLRQGGQELVEKEPLMGGFVYATILNQPTFERALAFLVASKIANATILQGQWNDLIMEALNATNEEGNRVQNGPGTGSISEAAREDLKAIVERDPACPSYTHAFCFFKGFQGLQAQRVSHWLWGHHRKVLACKMQSLVSEVFNMDLHPAAKFGRGIMIDHGHGVVVGETAVVDDGCTLLHGVTLGGTGKVRGDRHPKLGKRVVVGSNASVLGNITVGHDCKIGAGAALMHDLPPNTTVVGHKGRVVTKKTMSKL</sequence>
<dbReference type="SUPFAM" id="SSF51161">
    <property type="entry name" value="Trimeric LpxA-like enzymes"/>
    <property type="match status" value="1"/>
</dbReference>
<dbReference type="InterPro" id="IPR045304">
    <property type="entry name" value="LbH_SAT"/>
</dbReference>
<dbReference type="CDD" id="cd03354">
    <property type="entry name" value="LbH_SAT"/>
    <property type="match status" value="1"/>
</dbReference>
<keyword evidence="4" id="KW-0028">Amino-acid biosynthesis</keyword>
<dbReference type="FunFam" id="2.160.10.10:FF:000007">
    <property type="entry name" value="Serine acetyltransferase"/>
    <property type="match status" value="1"/>
</dbReference>
<comment type="catalytic activity">
    <reaction evidence="7">
        <text>L-serine + acetyl-CoA = O-acetyl-L-serine + CoA</text>
        <dbReference type="Rhea" id="RHEA:24560"/>
        <dbReference type="ChEBI" id="CHEBI:33384"/>
        <dbReference type="ChEBI" id="CHEBI:57287"/>
        <dbReference type="ChEBI" id="CHEBI:57288"/>
        <dbReference type="ChEBI" id="CHEBI:58340"/>
        <dbReference type="EC" id="2.3.1.30"/>
    </reaction>
</comment>
<reference evidence="9" key="1">
    <citation type="submission" date="2017-04" db="EMBL/GenBank/DDBJ databases">
        <title>Population genomics of picophytoplankton unveils novel chromosome hypervariability.</title>
        <authorList>
            <consortium name="DOE Joint Genome Institute"/>
            <person name="Blanc-Mathieu R."/>
            <person name="Krasovec M."/>
            <person name="Hebrard M."/>
            <person name="Yau S."/>
            <person name="Desgranges E."/>
            <person name="Martin J."/>
            <person name="Schackwitz W."/>
            <person name="Kuo A."/>
            <person name="Salin G."/>
            <person name="Donnadieu C."/>
            <person name="Desdevises Y."/>
            <person name="Sanchez-Ferandin S."/>
            <person name="Moreau H."/>
            <person name="Rivals E."/>
            <person name="Grigoriev I.V."/>
            <person name="Grimsley N."/>
            <person name="Eyre-Walker A."/>
            <person name="Piganeau G."/>
        </authorList>
    </citation>
    <scope>NUCLEOTIDE SEQUENCE [LARGE SCALE GENOMIC DNA]</scope>
    <source>
        <strain evidence="9">RCC 1115</strain>
    </source>
</reference>
<proteinExistence type="inferred from homology"/>
<comment type="similarity">
    <text evidence="2">Belongs to the transferase hexapeptide repeat family.</text>
</comment>
<dbReference type="eggNOG" id="KOG4750">
    <property type="taxonomic scope" value="Eukaryota"/>
</dbReference>
<evidence type="ECO:0000256" key="3">
    <source>
        <dbReference type="ARBA" id="ARBA00013266"/>
    </source>
</evidence>
<evidence type="ECO:0000256" key="7">
    <source>
        <dbReference type="ARBA" id="ARBA00049486"/>
    </source>
</evidence>
<dbReference type="NCBIfam" id="NF041874">
    <property type="entry name" value="EPS_EpsC"/>
    <property type="match status" value="1"/>
</dbReference>
<comment type="pathway">
    <text evidence="1">Amino-acid biosynthesis; L-cysteine biosynthesis; L-cysteine from L-serine: step 1/2.</text>
</comment>
<dbReference type="PANTHER" id="PTHR42811">
    <property type="entry name" value="SERINE ACETYLTRANSFERASE"/>
    <property type="match status" value="1"/>
</dbReference>
<dbReference type="SMART" id="SM00971">
    <property type="entry name" value="SATase_N"/>
    <property type="match status" value="1"/>
</dbReference>
<keyword evidence="5 9" id="KW-0808">Transferase</keyword>
<dbReference type="Gene3D" id="2.160.10.10">
    <property type="entry name" value="Hexapeptide repeat proteins"/>
    <property type="match status" value="1"/>
</dbReference>
<dbReference type="Proteomes" id="UP000195557">
    <property type="component" value="Unassembled WGS sequence"/>
</dbReference>
<organism evidence="9">
    <name type="scientific">Ostreococcus tauri</name>
    <name type="common">Marine green alga</name>
    <dbReference type="NCBI Taxonomy" id="70448"/>
    <lineage>
        <taxon>Eukaryota</taxon>
        <taxon>Viridiplantae</taxon>
        <taxon>Chlorophyta</taxon>
        <taxon>Mamiellophyceae</taxon>
        <taxon>Mamiellales</taxon>
        <taxon>Bathycoccaceae</taxon>
        <taxon>Ostreococcus</taxon>
    </lineage>
</organism>
<evidence type="ECO:0000256" key="6">
    <source>
        <dbReference type="ARBA" id="ARBA00023315"/>
    </source>
</evidence>
<evidence type="ECO:0000313" key="9">
    <source>
        <dbReference type="EMBL" id="OUS46510.1"/>
    </source>
</evidence>
<dbReference type="Pfam" id="PF00132">
    <property type="entry name" value="Hexapep"/>
    <property type="match status" value="1"/>
</dbReference>
<dbReference type="GO" id="GO:0009001">
    <property type="term" value="F:serine O-acetyltransferase activity"/>
    <property type="evidence" value="ECO:0007669"/>
    <property type="project" value="UniProtKB-EC"/>
</dbReference>
<gene>
    <name evidence="9" type="ORF">BE221DRAFT_37138</name>
</gene>
<dbReference type="InterPro" id="IPR001451">
    <property type="entry name" value="Hexapep"/>
</dbReference>
<keyword evidence="6" id="KW-0012">Acyltransferase</keyword>
<evidence type="ECO:0000256" key="2">
    <source>
        <dbReference type="ARBA" id="ARBA00007274"/>
    </source>
</evidence>
<protein>
    <recommendedName>
        <fullName evidence="3">serine O-acetyltransferase</fullName>
        <ecNumber evidence="3">2.3.1.30</ecNumber>
    </recommendedName>
</protein>
<dbReference type="Gene3D" id="1.10.3130.10">
    <property type="entry name" value="serine acetyltransferase, domain 1"/>
    <property type="match status" value="1"/>
</dbReference>
<dbReference type="EMBL" id="KZ155783">
    <property type="protein sequence ID" value="OUS46510.1"/>
    <property type="molecule type" value="Genomic_DNA"/>
</dbReference>